<dbReference type="RefSeq" id="XP_003150824.1">
    <property type="nucleotide sequence ID" value="XM_003150776.1"/>
</dbReference>
<accession>A0A1S0TG63</accession>
<dbReference type="GeneID" id="9952773"/>
<sequence length="50" mass="5524">MASVVATLAYVRGVHYQILLWNFPKALYTFASLLSISLSIFALEGMMMPG</sequence>
<organism evidence="2">
    <name type="scientific">Loa loa</name>
    <name type="common">Eye worm</name>
    <name type="synonym">Filaria loa</name>
    <dbReference type="NCBI Taxonomy" id="7209"/>
    <lineage>
        <taxon>Eukaryota</taxon>
        <taxon>Metazoa</taxon>
        <taxon>Ecdysozoa</taxon>
        <taxon>Nematoda</taxon>
        <taxon>Chromadorea</taxon>
        <taxon>Rhabditida</taxon>
        <taxon>Spirurina</taxon>
        <taxon>Spiruromorpha</taxon>
        <taxon>Filarioidea</taxon>
        <taxon>Onchocercidae</taxon>
        <taxon>Loa</taxon>
    </lineage>
</organism>
<feature type="non-terminal residue" evidence="2">
    <location>
        <position position="50"/>
    </location>
</feature>
<keyword evidence="1" id="KW-1133">Transmembrane helix</keyword>
<evidence type="ECO:0000256" key="1">
    <source>
        <dbReference type="SAM" id="Phobius"/>
    </source>
</evidence>
<evidence type="ECO:0000313" key="2">
    <source>
        <dbReference type="EMBL" id="EFO13246.1"/>
    </source>
</evidence>
<dbReference type="KEGG" id="loa:LOAG_15285"/>
<reference evidence="2" key="1">
    <citation type="submission" date="2012-04" db="EMBL/GenBank/DDBJ databases">
        <title>The Genome Sequence of Loa loa.</title>
        <authorList>
            <consortium name="The Broad Institute Genome Sequencing Platform"/>
            <consortium name="Broad Institute Genome Sequencing Center for Infectious Disease"/>
            <person name="Nutman T.B."/>
            <person name="Fink D.L."/>
            <person name="Russ C."/>
            <person name="Young S."/>
            <person name="Zeng Q."/>
            <person name="Gargeya S."/>
            <person name="Alvarado L."/>
            <person name="Berlin A."/>
            <person name="Chapman S.B."/>
            <person name="Chen Z."/>
            <person name="Freedman E."/>
            <person name="Gellesch M."/>
            <person name="Goldberg J."/>
            <person name="Griggs A."/>
            <person name="Gujja S."/>
            <person name="Heilman E.R."/>
            <person name="Heiman D."/>
            <person name="Howarth C."/>
            <person name="Mehta T."/>
            <person name="Neiman D."/>
            <person name="Pearson M."/>
            <person name="Roberts A."/>
            <person name="Saif S."/>
            <person name="Shea T."/>
            <person name="Shenoy N."/>
            <person name="Sisk P."/>
            <person name="Stolte C."/>
            <person name="Sykes S."/>
            <person name="White J."/>
            <person name="Yandava C."/>
            <person name="Haas B."/>
            <person name="Henn M.R."/>
            <person name="Nusbaum C."/>
            <person name="Birren B."/>
        </authorList>
    </citation>
    <scope>NUCLEOTIDE SEQUENCE [LARGE SCALE GENOMIC DNA]</scope>
</reference>
<dbReference type="EMBL" id="JH713814">
    <property type="protein sequence ID" value="EFO13246.1"/>
    <property type="molecule type" value="Genomic_DNA"/>
</dbReference>
<dbReference type="InParanoid" id="A0A1S0TG63"/>
<protein>
    <submittedName>
        <fullName evidence="2">Uncharacterized protein</fullName>
    </submittedName>
</protein>
<dbReference type="AlphaFoldDB" id="A0A1S0TG63"/>
<keyword evidence="1" id="KW-0812">Transmembrane</keyword>
<dbReference type="CTD" id="9952773"/>
<feature type="transmembrane region" description="Helical" evidence="1">
    <location>
        <begin position="26"/>
        <end position="43"/>
    </location>
</feature>
<keyword evidence="1" id="KW-0472">Membrane</keyword>
<proteinExistence type="predicted"/>
<name>A0A1S0TG63_LOALO</name>
<gene>
    <name evidence="2" type="ORF">LOAG_15285</name>
</gene>